<dbReference type="GO" id="GO:0051537">
    <property type="term" value="F:2 iron, 2 sulfur cluster binding"/>
    <property type="evidence" value="ECO:0007669"/>
    <property type="project" value="UniProtKB-KW"/>
</dbReference>
<dbReference type="PANTHER" id="PTHR40261">
    <property type="match status" value="1"/>
</dbReference>
<evidence type="ECO:0000256" key="2">
    <source>
        <dbReference type="ARBA" id="ARBA00022723"/>
    </source>
</evidence>
<feature type="domain" description="Rieske" evidence="5">
    <location>
        <begin position="5"/>
        <end position="109"/>
    </location>
</feature>
<keyword evidence="7" id="KW-1185">Reference proteome</keyword>
<dbReference type="PANTHER" id="PTHR40261:SF1">
    <property type="entry name" value="RIESKE DOMAIN-CONTAINING PROTEIN"/>
    <property type="match status" value="1"/>
</dbReference>
<sequence length="115" mass="13192">MATLLYLCPLDELKDKTTMGVDPFSTGSDTLFAVYKEEQVYLYKNQCPHEPVSLEYKKNRFLSKDKKNIICYAHGARFEPTTGLCIYGPCLGKRLVKVNFQLIDNNLYLEQDTIA</sequence>
<dbReference type="PROSITE" id="PS51296">
    <property type="entry name" value="RIESKE"/>
    <property type="match status" value="1"/>
</dbReference>
<gene>
    <name evidence="6" type="ORF">MSP8886_03945</name>
</gene>
<name>A0A1A8TRA5_9GAMM</name>
<keyword evidence="3" id="KW-0408">Iron</keyword>
<evidence type="ECO:0000256" key="1">
    <source>
        <dbReference type="ARBA" id="ARBA00022714"/>
    </source>
</evidence>
<dbReference type="OrthoDB" id="9794779at2"/>
<proteinExistence type="predicted"/>
<evidence type="ECO:0000313" key="6">
    <source>
        <dbReference type="EMBL" id="SBS37020.1"/>
    </source>
</evidence>
<reference evidence="6 7" key="1">
    <citation type="submission" date="2016-06" db="EMBL/GenBank/DDBJ databases">
        <authorList>
            <person name="Kjaerup R.B."/>
            <person name="Dalgaard T.S."/>
            <person name="Juul-Madsen H.R."/>
        </authorList>
    </citation>
    <scope>NUCLEOTIDE SEQUENCE [LARGE SCALE GENOMIC DNA]</scope>
    <source>
        <strain evidence="6 7">CECT 8886</strain>
    </source>
</reference>
<accession>A0A1A8TRA5</accession>
<keyword evidence="2" id="KW-0479">Metal-binding</keyword>
<dbReference type="InterPro" id="IPR017941">
    <property type="entry name" value="Rieske_2Fe-2S"/>
</dbReference>
<dbReference type="AlphaFoldDB" id="A0A1A8TRA5"/>
<dbReference type="Gene3D" id="2.102.10.10">
    <property type="entry name" value="Rieske [2Fe-2S] iron-sulphur domain"/>
    <property type="match status" value="1"/>
</dbReference>
<protein>
    <submittedName>
        <fullName evidence="6">Rieske [2Fe-2S] domain protein</fullName>
    </submittedName>
</protein>
<dbReference type="GO" id="GO:0046872">
    <property type="term" value="F:metal ion binding"/>
    <property type="evidence" value="ECO:0007669"/>
    <property type="project" value="UniProtKB-KW"/>
</dbReference>
<organism evidence="6 7">
    <name type="scientific">Marinomonas spartinae</name>
    <dbReference type="NCBI Taxonomy" id="1792290"/>
    <lineage>
        <taxon>Bacteria</taxon>
        <taxon>Pseudomonadati</taxon>
        <taxon>Pseudomonadota</taxon>
        <taxon>Gammaproteobacteria</taxon>
        <taxon>Oceanospirillales</taxon>
        <taxon>Oceanospirillaceae</taxon>
        <taxon>Marinomonas</taxon>
    </lineage>
</organism>
<evidence type="ECO:0000256" key="4">
    <source>
        <dbReference type="ARBA" id="ARBA00023014"/>
    </source>
</evidence>
<dbReference type="Proteomes" id="UP000092544">
    <property type="component" value="Unassembled WGS sequence"/>
</dbReference>
<dbReference type="CDD" id="cd03467">
    <property type="entry name" value="Rieske"/>
    <property type="match status" value="1"/>
</dbReference>
<dbReference type="STRING" id="1792290.MSP8886_03945"/>
<evidence type="ECO:0000259" key="5">
    <source>
        <dbReference type="PROSITE" id="PS51296"/>
    </source>
</evidence>
<evidence type="ECO:0000313" key="7">
    <source>
        <dbReference type="Proteomes" id="UP000092544"/>
    </source>
</evidence>
<keyword evidence="4" id="KW-0411">Iron-sulfur</keyword>
<dbReference type="EMBL" id="FLOB01000015">
    <property type="protein sequence ID" value="SBS37020.1"/>
    <property type="molecule type" value="Genomic_DNA"/>
</dbReference>
<keyword evidence="1" id="KW-0001">2Fe-2S</keyword>
<dbReference type="RefSeq" id="WP_067019951.1">
    <property type="nucleotide sequence ID" value="NZ_FLOB01000015.1"/>
</dbReference>
<dbReference type="Pfam" id="PF00355">
    <property type="entry name" value="Rieske"/>
    <property type="match status" value="1"/>
</dbReference>
<dbReference type="InterPro" id="IPR036922">
    <property type="entry name" value="Rieske_2Fe-2S_sf"/>
</dbReference>
<evidence type="ECO:0000256" key="3">
    <source>
        <dbReference type="ARBA" id="ARBA00023004"/>
    </source>
</evidence>
<dbReference type="SUPFAM" id="SSF50022">
    <property type="entry name" value="ISP domain"/>
    <property type="match status" value="1"/>
</dbReference>